<dbReference type="InterPro" id="IPR047928">
    <property type="entry name" value="Perm_prefix_1"/>
</dbReference>
<feature type="transmembrane region" description="Helical" evidence="7">
    <location>
        <begin position="822"/>
        <end position="841"/>
    </location>
</feature>
<evidence type="ECO:0000259" key="8">
    <source>
        <dbReference type="Pfam" id="PF02687"/>
    </source>
</evidence>
<dbReference type="EMBL" id="JBHSPH010000009">
    <property type="protein sequence ID" value="MFC5864354.1"/>
    <property type="molecule type" value="Genomic_DNA"/>
</dbReference>
<dbReference type="NCBIfam" id="TIGR03434">
    <property type="entry name" value="ADOP"/>
    <property type="match status" value="1"/>
</dbReference>
<evidence type="ECO:0000313" key="11">
    <source>
        <dbReference type="Proteomes" id="UP001596091"/>
    </source>
</evidence>
<evidence type="ECO:0000313" key="10">
    <source>
        <dbReference type="EMBL" id="MFC5864354.1"/>
    </source>
</evidence>
<evidence type="ECO:0000259" key="9">
    <source>
        <dbReference type="Pfam" id="PF12704"/>
    </source>
</evidence>
<sequence>MKERSSERIRTAISRLFGHARGASLDRDLDEELRSHLAFATEENLRRGMSQREARMAALRSFGNLTQTREHYRQQRGMPMLEQILADLRFGFRQLRRSPGFAITAILTLALGVGANTAIFTLIDSILLRPLPFPQQDRLVTLSADGFFPKGWIRALQQNSRSFESLAAYGLNAESNITQNGNSERVFGTQVTVNFLDTLGIHPEIGAFFSKENAIKGQDNVVILSHGYWQTRFAASPSIVGQTLRVDGISRRIIGIMPEGVQFPYNDTHFVVPAAFKGGDATDPWLGYDLRGLGRLRDGVTPAAARAELLRLHPTLLTLFPWRMPDIWASDTEVTPLLDSVVGDTRPKLLLLFAAVGLVLLIACANVANLMLAKAASREREMAIRGALGASGSRIVSQLLVESVLIGICAGAAGLGLAFLSLRGLIIALPADTPRLAGVGLHWHVFLFAGIASVLTGVLFGLVPALRMASPHLQQTLRSGSLSVIGKGVNFRVSRALVVGQIALSVVVITVAGLLLHSLYGLSHVNPGFNTGHIVTAEVSLDSTACKQAGHCQNFFQDLVRTTGNLSGIQSSALASTLPMAGDENFYTYDAEGHPRESREGAKIAAGRTVSSSYFALIGVRLIRGRLLNESDQTGVSRAIVISQHMAHALWPKDDAIGKHLESVEDEPTPALFDAKKGSIVVGVVSDTHHDNLKSGFGDEVYLPLTPAREQSSMTILLRSQLPASQVAPTLRRAVAALDPSAPVTRVRTLDEVVASSVSSTRALTLLLLGFGALAVAVGAVGVYSLIAYIVNWRTREIGIRLALGASRWGILALIFRQSLLLSVAGSFIGLTAALASARLLRSFLFEVHPLDPVTFCAVPLLMLLLAVLAAWIPARRAASIDPMQALRSE</sequence>
<feature type="transmembrane region" description="Helical" evidence="7">
    <location>
        <begin position="404"/>
        <end position="429"/>
    </location>
</feature>
<dbReference type="InterPro" id="IPR025857">
    <property type="entry name" value="MacB_PCD"/>
</dbReference>
<evidence type="ECO:0000256" key="6">
    <source>
        <dbReference type="ARBA" id="ARBA00038076"/>
    </source>
</evidence>
<proteinExistence type="inferred from homology"/>
<keyword evidence="5 7" id="KW-0472">Membrane</keyword>
<feature type="domain" description="MacB-like periplasmic core" evidence="9">
    <location>
        <begin position="104"/>
        <end position="310"/>
    </location>
</feature>
<feature type="transmembrane region" description="Helical" evidence="7">
    <location>
        <begin position="766"/>
        <end position="791"/>
    </location>
</feature>
<comment type="similarity">
    <text evidence="6">Belongs to the ABC-4 integral membrane protein family.</text>
</comment>
<dbReference type="NCBIfam" id="NF038403">
    <property type="entry name" value="perm_prefix_1"/>
    <property type="match status" value="1"/>
</dbReference>
<evidence type="ECO:0000256" key="3">
    <source>
        <dbReference type="ARBA" id="ARBA00022692"/>
    </source>
</evidence>
<dbReference type="InterPro" id="IPR003838">
    <property type="entry name" value="ABC3_permease_C"/>
</dbReference>
<dbReference type="InterPro" id="IPR050250">
    <property type="entry name" value="Macrolide_Exporter_MacB"/>
</dbReference>
<evidence type="ECO:0000256" key="5">
    <source>
        <dbReference type="ARBA" id="ARBA00023136"/>
    </source>
</evidence>
<feature type="transmembrane region" description="Helical" evidence="7">
    <location>
        <begin position="441"/>
        <end position="463"/>
    </location>
</feature>
<evidence type="ECO:0000256" key="2">
    <source>
        <dbReference type="ARBA" id="ARBA00022475"/>
    </source>
</evidence>
<feature type="transmembrane region" description="Helical" evidence="7">
    <location>
        <begin position="349"/>
        <end position="372"/>
    </location>
</feature>
<feature type="domain" description="MacB-like periplasmic core" evidence="9">
    <location>
        <begin position="605"/>
        <end position="731"/>
    </location>
</feature>
<organism evidence="10 11">
    <name type="scientific">Acidicapsa dinghuensis</name>
    <dbReference type="NCBI Taxonomy" id="2218256"/>
    <lineage>
        <taxon>Bacteria</taxon>
        <taxon>Pseudomonadati</taxon>
        <taxon>Acidobacteriota</taxon>
        <taxon>Terriglobia</taxon>
        <taxon>Terriglobales</taxon>
        <taxon>Acidobacteriaceae</taxon>
        <taxon>Acidicapsa</taxon>
    </lineage>
</organism>
<keyword evidence="4 7" id="KW-1133">Transmembrane helix</keyword>
<keyword evidence="2" id="KW-1003">Cell membrane</keyword>
<gene>
    <name evidence="10" type="ORF">ACFPT7_18760</name>
</gene>
<reference evidence="11" key="1">
    <citation type="journal article" date="2019" name="Int. J. Syst. Evol. Microbiol.">
        <title>The Global Catalogue of Microorganisms (GCM) 10K type strain sequencing project: providing services to taxonomists for standard genome sequencing and annotation.</title>
        <authorList>
            <consortium name="The Broad Institute Genomics Platform"/>
            <consortium name="The Broad Institute Genome Sequencing Center for Infectious Disease"/>
            <person name="Wu L."/>
            <person name="Ma J."/>
        </authorList>
    </citation>
    <scope>NUCLEOTIDE SEQUENCE [LARGE SCALE GENOMIC DNA]</scope>
    <source>
        <strain evidence="11">JCM 4087</strain>
    </source>
</reference>
<evidence type="ECO:0000256" key="1">
    <source>
        <dbReference type="ARBA" id="ARBA00004651"/>
    </source>
</evidence>
<keyword evidence="11" id="KW-1185">Reference proteome</keyword>
<protein>
    <submittedName>
        <fullName evidence="10">ADOP family duplicated permease</fullName>
    </submittedName>
</protein>
<evidence type="ECO:0000256" key="7">
    <source>
        <dbReference type="SAM" id="Phobius"/>
    </source>
</evidence>
<dbReference type="Pfam" id="PF12704">
    <property type="entry name" value="MacB_PCD"/>
    <property type="match status" value="2"/>
</dbReference>
<keyword evidence="3 7" id="KW-0812">Transmembrane</keyword>
<feature type="transmembrane region" description="Helical" evidence="7">
    <location>
        <begin position="101"/>
        <end position="123"/>
    </location>
</feature>
<dbReference type="Pfam" id="PF02687">
    <property type="entry name" value="FtsX"/>
    <property type="match status" value="2"/>
</dbReference>
<dbReference type="InterPro" id="IPR017800">
    <property type="entry name" value="ADOP"/>
</dbReference>
<evidence type="ECO:0000256" key="4">
    <source>
        <dbReference type="ARBA" id="ARBA00022989"/>
    </source>
</evidence>
<dbReference type="PANTHER" id="PTHR30572:SF4">
    <property type="entry name" value="ABC TRANSPORTER PERMEASE YTRF"/>
    <property type="match status" value="1"/>
</dbReference>
<dbReference type="PANTHER" id="PTHR30572">
    <property type="entry name" value="MEMBRANE COMPONENT OF TRANSPORTER-RELATED"/>
    <property type="match status" value="1"/>
</dbReference>
<accession>A0ABW1EK37</accession>
<feature type="transmembrane region" description="Helical" evidence="7">
    <location>
        <begin position="853"/>
        <end position="875"/>
    </location>
</feature>
<feature type="domain" description="ABC3 transporter permease C-terminal" evidence="8">
    <location>
        <begin position="354"/>
        <end position="470"/>
    </location>
</feature>
<comment type="caution">
    <text evidence="10">The sequence shown here is derived from an EMBL/GenBank/DDBJ whole genome shotgun (WGS) entry which is preliminary data.</text>
</comment>
<dbReference type="Proteomes" id="UP001596091">
    <property type="component" value="Unassembled WGS sequence"/>
</dbReference>
<comment type="subcellular location">
    <subcellularLocation>
        <location evidence="1">Cell membrane</location>
        <topology evidence="1">Multi-pass membrane protein</topology>
    </subcellularLocation>
</comment>
<feature type="transmembrane region" description="Helical" evidence="7">
    <location>
        <begin position="496"/>
        <end position="520"/>
    </location>
</feature>
<feature type="domain" description="ABC3 transporter permease C-terminal" evidence="8">
    <location>
        <begin position="771"/>
        <end position="883"/>
    </location>
</feature>
<dbReference type="RefSeq" id="WP_263342089.1">
    <property type="nucleotide sequence ID" value="NZ_JAGSYH010000009.1"/>
</dbReference>
<name>A0ABW1EK37_9BACT</name>